<dbReference type="Pfam" id="PF00076">
    <property type="entry name" value="RRM_1"/>
    <property type="match status" value="2"/>
</dbReference>
<organism evidence="8 9">
    <name type="scientific">Drosophila suzukii</name>
    <name type="common">Spotted-wing drosophila fruit fly</name>
    <dbReference type="NCBI Taxonomy" id="28584"/>
    <lineage>
        <taxon>Eukaryota</taxon>
        <taxon>Metazoa</taxon>
        <taxon>Ecdysozoa</taxon>
        <taxon>Arthropoda</taxon>
        <taxon>Hexapoda</taxon>
        <taxon>Insecta</taxon>
        <taxon>Pterygota</taxon>
        <taxon>Neoptera</taxon>
        <taxon>Endopterygota</taxon>
        <taxon>Diptera</taxon>
        <taxon>Brachycera</taxon>
        <taxon>Muscomorpha</taxon>
        <taxon>Ephydroidea</taxon>
        <taxon>Drosophilidae</taxon>
        <taxon>Drosophila</taxon>
        <taxon>Sophophora</taxon>
    </lineage>
</organism>
<evidence type="ECO:0000256" key="1">
    <source>
        <dbReference type="ARBA" id="ARBA00004604"/>
    </source>
</evidence>
<feature type="region of interest" description="Disordered" evidence="6">
    <location>
        <begin position="111"/>
        <end position="164"/>
    </location>
</feature>
<dbReference type="InterPro" id="IPR035979">
    <property type="entry name" value="RBD_domain_sf"/>
</dbReference>
<evidence type="ECO:0000256" key="5">
    <source>
        <dbReference type="PROSITE-ProRule" id="PRU00176"/>
    </source>
</evidence>
<evidence type="ECO:0000256" key="4">
    <source>
        <dbReference type="ARBA" id="ARBA00023242"/>
    </source>
</evidence>
<comment type="similarity">
    <text evidence="2">Belongs to the RRM RBM34 family.</text>
</comment>
<proteinExistence type="inferred from homology"/>
<evidence type="ECO:0000313" key="9">
    <source>
        <dbReference type="RefSeq" id="XP_016934959.3"/>
    </source>
</evidence>
<reference evidence="8" key="1">
    <citation type="submission" date="2025-05" db="UniProtKB">
        <authorList>
            <consortium name="RefSeq"/>
        </authorList>
    </citation>
    <scope>NUCLEOTIDE SEQUENCE [LARGE SCALE GENOMIC DNA]</scope>
</reference>
<dbReference type="SUPFAM" id="SSF54928">
    <property type="entry name" value="RNA-binding domain, RBD"/>
    <property type="match status" value="2"/>
</dbReference>
<dbReference type="AlphaFoldDB" id="A0AB39ZGG3"/>
<feature type="compositionally biased region" description="Basic residues" evidence="6">
    <location>
        <begin position="30"/>
        <end position="43"/>
    </location>
</feature>
<feature type="compositionally biased region" description="Basic residues" evidence="6">
    <location>
        <begin position="69"/>
        <end position="84"/>
    </location>
</feature>
<dbReference type="PANTHER" id="PTHR23236">
    <property type="entry name" value="EUKARYOTIC TRANSLATION INITIATION FACTOR 4B/4H"/>
    <property type="match status" value="1"/>
</dbReference>
<evidence type="ECO:0000259" key="7">
    <source>
        <dbReference type="PROSITE" id="PS50102"/>
    </source>
</evidence>
<evidence type="ECO:0000256" key="2">
    <source>
        <dbReference type="ARBA" id="ARBA00007077"/>
    </source>
</evidence>
<dbReference type="GeneID" id="108013555"/>
<dbReference type="PROSITE" id="PS50102">
    <property type="entry name" value="RRM"/>
    <property type="match status" value="2"/>
</dbReference>
<dbReference type="GO" id="GO:0005730">
    <property type="term" value="C:nucleolus"/>
    <property type="evidence" value="ECO:0007669"/>
    <property type="project" value="UniProtKB-SubCell"/>
</dbReference>
<keyword evidence="4" id="KW-0539">Nucleus</keyword>
<feature type="compositionally biased region" description="Basic and acidic residues" evidence="6">
    <location>
        <begin position="44"/>
        <end position="68"/>
    </location>
</feature>
<feature type="compositionally biased region" description="Low complexity" evidence="6">
    <location>
        <begin position="362"/>
        <end position="371"/>
    </location>
</feature>
<feature type="compositionally biased region" description="Basic and acidic residues" evidence="6">
    <location>
        <begin position="411"/>
        <end position="424"/>
    </location>
</feature>
<keyword evidence="8" id="KW-1185">Reference proteome</keyword>
<feature type="compositionally biased region" description="Basic and acidic residues" evidence="6">
    <location>
        <begin position="390"/>
        <end position="402"/>
    </location>
</feature>
<dbReference type="RefSeq" id="XP_016934959.3">
    <property type="nucleotide sequence ID" value="XM_017079470.4"/>
</dbReference>
<feature type="domain" description="RRM" evidence="7">
    <location>
        <begin position="167"/>
        <end position="253"/>
    </location>
</feature>
<evidence type="ECO:0000256" key="3">
    <source>
        <dbReference type="ARBA" id="ARBA00022884"/>
    </source>
</evidence>
<feature type="compositionally biased region" description="Basic and acidic residues" evidence="6">
    <location>
        <begin position="150"/>
        <end position="163"/>
    </location>
</feature>
<evidence type="ECO:0000256" key="6">
    <source>
        <dbReference type="SAM" id="MobiDB-lite"/>
    </source>
</evidence>
<sequence length="450" mass="49378">MKTPKAKELKKVELKPIKKEPGVAEDGKVGKKSKTKPNKKAIKLPKEEVKAAVQESPKKLSSKDLAKIEKKKAKKQAQKLKKQQNKLVPKDIKREPEASVKVEGKVIKKEPEASAKVQGKAIKKEKGGAKTKIASPKPKDKVTKKAKANNKKEDGIKRERNPEEEASTVFVGNLPINTKRVQLIKLFQPYGTTQSIRLRTAGGKQLFKHKQRKAAGSLNAYVVFANPEIAQQALALNGTLFKENHLRVTPAAKAEGYGQGKDDQPSDKDAKRTIFVGSLKYSANEEKLREIFSSCGEIDYIRCLQEGDKGCKGVAYVCFQKPDAVGLALELNQTLLDDRPINVERYQVKKLGAKQVRDAAAASAASSTPSKSKAKKQNSAGAKKRLDKKKGKENGTEPKETKGAATGGQKKKSEYRGVKVDGFKKAKKPKKKTNDQQTALAKKIAPKQKS</sequence>
<reference evidence="9" key="2">
    <citation type="submission" date="2025-08" db="UniProtKB">
        <authorList>
            <consortium name="RefSeq"/>
        </authorList>
    </citation>
    <scope>IDENTIFICATION</scope>
</reference>
<feature type="region of interest" description="Disordered" evidence="6">
    <location>
        <begin position="362"/>
        <end position="450"/>
    </location>
</feature>
<dbReference type="PANTHER" id="PTHR23236:SF25">
    <property type="entry name" value="RNA-BINDING PROTEIN 34"/>
    <property type="match status" value="1"/>
</dbReference>
<feature type="compositionally biased region" description="Basic and acidic residues" evidence="6">
    <location>
        <begin position="1"/>
        <end position="29"/>
    </location>
</feature>
<comment type="subcellular location">
    <subcellularLocation>
        <location evidence="1">Nucleus</location>
        <location evidence="1">Nucleolus</location>
    </subcellularLocation>
</comment>
<dbReference type="InterPro" id="IPR000504">
    <property type="entry name" value="RRM_dom"/>
</dbReference>
<accession>A0AB39ZGG3</accession>
<feature type="compositionally biased region" description="Basic residues" evidence="6">
    <location>
        <begin position="372"/>
        <end position="389"/>
    </location>
</feature>
<dbReference type="Proteomes" id="UP001652628">
    <property type="component" value="Chromosome 2L"/>
</dbReference>
<dbReference type="GO" id="GO:0000463">
    <property type="term" value="P:maturation of LSU-rRNA from tricistronic rRNA transcript (SSU-rRNA, 5.8S rRNA, LSU-rRNA)"/>
    <property type="evidence" value="ECO:0007669"/>
    <property type="project" value="TreeGrafter"/>
</dbReference>
<gene>
    <name evidence="9" type="primary">LOC108013555</name>
</gene>
<name>A0AB39ZGG3_DROSZ</name>
<dbReference type="SMART" id="SM00360">
    <property type="entry name" value="RRM"/>
    <property type="match status" value="2"/>
</dbReference>
<dbReference type="GO" id="GO:0019843">
    <property type="term" value="F:rRNA binding"/>
    <property type="evidence" value="ECO:0007669"/>
    <property type="project" value="TreeGrafter"/>
</dbReference>
<protein>
    <submittedName>
        <fullName evidence="9">RNA-binding protein 34</fullName>
    </submittedName>
</protein>
<keyword evidence="3 5" id="KW-0694">RNA-binding</keyword>
<feature type="domain" description="RRM" evidence="7">
    <location>
        <begin position="272"/>
        <end position="348"/>
    </location>
</feature>
<dbReference type="InterPro" id="IPR012677">
    <property type="entry name" value="Nucleotide-bd_a/b_plait_sf"/>
</dbReference>
<dbReference type="Gene3D" id="3.30.70.330">
    <property type="match status" value="2"/>
</dbReference>
<feature type="region of interest" description="Disordered" evidence="6">
    <location>
        <begin position="1"/>
        <end position="95"/>
    </location>
</feature>
<dbReference type="CDD" id="cd12394">
    <property type="entry name" value="RRM1_RBM34"/>
    <property type="match status" value="1"/>
</dbReference>
<evidence type="ECO:0000313" key="8">
    <source>
        <dbReference type="Proteomes" id="UP001652628"/>
    </source>
</evidence>